<gene>
    <name evidence="2" type="ORF">MFU01_21030</name>
    <name evidence="3" type="ORF">SAMN05443572_104308</name>
</gene>
<dbReference type="EMBL" id="BJXR01000020">
    <property type="protein sequence ID" value="GEN07066.1"/>
    <property type="molecule type" value="Genomic_DNA"/>
</dbReference>
<dbReference type="Proteomes" id="UP000321514">
    <property type="component" value="Unassembled WGS sequence"/>
</dbReference>
<feature type="domain" description="Immunity protein 52" evidence="1">
    <location>
        <begin position="3"/>
        <end position="237"/>
    </location>
</feature>
<dbReference type="EMBL" id="FOIB01000004">
    <property type="protein sequence ID" value="SEU00561.1"/>
    <property type="molecule type" value="Genomic_DNA"/>
</dbReference>
<dbReference type="OrthoDB" id="5521128at2"/>
<evidence type="ECO:0000259" key="1">
    <source>
        <dbReference type="Pfam" id="PF15579"/>
    </source>
</evidence>
<sequence>MTESYYAGVYWGARKESAEECARRLQVLLERLPAVDSSLAHWFQQGKSRAEALKRPLLPQLAELEPFVLRSKDRVVDELGFSIAGWNGASADDETTSFLIACGGHSEWVGNRCVYTLPSRGPSLERLLSEPTPSALLRHTAVAWEPDWGVAISEQHRDLQKPHRPKGAPYVGWVTYLARHRGTVPPLPAPVRVETVEGKGTLIVLTPERFTVSNPEHVALVEQVQALLDQAGLLKPLSGQP</sequence>
<reference evidence="3 4" key="1">
    <citation type="submission" date="2016-10" db="EMBL/GenBank/DDBJ databases">
        <authorList>
            <person name="Varghese N."/>
            <person name="Submissions S."/>
        </authorList>
    </citation>
    <scope>NUCLEOTIDE SEQUENCE [LARGE SCALE GENOMIC DNA]</scope>
    <source>
        <strain evidence="3 4">DSM 16525</strain>
    </source>
</reference>
<organism evidence="2 5">
    <name type="scientific">Myxococcus fulvus</name>
    <dbReference type="NCBI Taxonomy" id="33"/>
    <lineage>
        <taxon>Bacteria</taxon>
        <taxon>Pseudomonadati</taxon>
        <taxon>Myxococcota</taxon>
        <taxon>Myxococcia</taxon>
        <taxon>Myxococcales</taxon>
        <taxon>Cystobacterineae</taxon>
        <taxon>Myxococcaceae</taxon>
        <taxon>Myxococcus</taxon>
    </lineage>
</organism>
<dbReference type="Proteomes" id="UP000183760">
    <property type="component" value="Unassembled WGS sequence"/>
</dbReference>
<keyword evidence="4" id="KW-1185">Reference proteome</keyword>
<comment type="caution">
    <text evidence="2">The sequence shown here is derived from an EMBL/GenBank/DDBJ whole genome shotgun (WGS) entry which is preliminary data.</text>
</comment>
<dbReference type="InterPro" id="IPR028969">
    <property type="entry name" value="Imm52"/>
</dbReference>
<evidence type="ECO:0000313" key="3">
    <source>
        <dbReference type="EMBL" id="SEU00561.1"/>
    </source>
</evidence>
<reference evidence="2 5" key="2">
    <citation type="submission" date="2019-07" db="EMBL/GenBank/DDBJ databases">
        <title>Whole genome shotgun sequence of Myxococcus fulvus NBRC 100333.</title>
        <authorList>
            <person name="Hosoyama A."/>
            <person name="Uohara A."/>
            <person name="Ohji S."/>
            <person name="Ichikawa N."/>
        </authorList>
    </citation>
    <scope>NUCLEOTIDE SEQUENCE [LARGE SCALE GENOMIC DNA]</scope>
    <source>
        <strain evidence="2 5">NBRC 100333</strain>
    </source>
</reference>
<proteinExistence type="predicted"/>
<evidence type="ECO:0000313" key="5">
    <source>
        <dbReference type="Proteomes" id="UP000321514"/>
    </source>
</evidence>
<evidence type="ECO:0000313" key="2">
    <source>
        <dbReference type="EMBL" id="GEN07066.1"/>
    </source>
</evidence>
<dbReference type="AlphaFoldDB" id="A0A511SYT3"/>
<dbReference type="Pfam" id="PF15579">
    <property type="entry name" value="Imm52"/>
    <property type="match status" value="1"/>
</dbReference>
<protein>
    <submittedName>
        <fullName evidence="3">Immunity protein 52</fullName>
    </submittedName>
</protein>
<evidence type="ECO:0000313" key="4">
    <source>
        <dbReference type="Proteomes" id="UP000183760"/>
    </source>
</evidence>
<name>A0A511SYT3_MYXFU</name>
<accession>A0A511SYT3</accession>
<dbReference type="RefSeq" id="WP_074953551.1">
    <property type="nucleotide sequence ID" value="NZ_BJXR01000020.1"/>
</dbReference>